<accession>F5XDY3</accession>
<organism evidence="1 2">
    <name type="scientific">Microlunatus phosphovorus (strain ATCC 700054 / DSM 10555 / JCM 9379 / NBRC 101784 / NCIMB 13414 / VKM Ac-1990 / NM-1)</name>
    <dbReference type="NCBI Taxonomy" id="1032480"/>
    <lineage>
        <taxon>Bacteria</taxon>
        <taxon>Bacillati</taxon>
        <taxon>Actinomycetota</taxon>
        <taxon>Actinomycetes</taxon>
        <taxon>Propionibacteriales</taxon>
        <taxon>Propionibacteriaceae</taxon>
        <taxon>Microlunatus</taxon>
    </lineage>
</organism>
<proteinExistence type="predicted"/>
<protein>
    <submittedName>
        <fullName evidence="1">Uncharacterized protein</fullName>
    </submittedName>
</protein>
<gene>
    <name evidence="1" type="ordered locus">MLP_21420</name>
</gene>
<keyword evidence="2" id="KW-1185">Reference proteome</keyword>
<dbReference type="EMBL" id="AP012204">
    <property type="protein sequence ID" value="BAK35156.1"/>
    <property type="molecule type" value="Genomic_DNA"/>
</dbReference>
<dbReference type="HOGENOM" id="CLU_2523826_0_0_11"/>
<evidence type="ECO:0000313" key="1">
    <source>
        <dbReference type="EMBL" id="BAK35156.1"/>
    </source>
</evidence>
<reference evidence="1 2" key="1">
    <citation type="submission" date="2011-05" db="EMBL/GenBank/DDBJ databases">
        <title>Whole genome sequence of Microlunatus phosphovorus NM-1.</title>
        <authorList>
            <person name="Hosoyama A."/>
            <person name="Sasaki K."/>
            <person name="Harada T."/>
            <person name="Igarashi R."/>
            <person name="Kawakoshi A."/>
            <person name="Sasagawa M."/>
            <person name="Fukada J."/>
            <person name="Nakamura S."/>
            <person name="Katano Y."/>
            <person name="Hanada S."/>
            <person name="Kamagata Y."/>
            <person name="Nakamura N."/>
            <person name="Yamazaki S."/>
            <person name="Fujita N."/>
        </authorList>
    </citation>
    <scope>NUCLEOTIDE SEQUENCE [LARGE SCALE GENOMIC DNA]</scope>
    <source>
        <strain evidence="2">ATCC 700054 / DSM 10555 / JCM 9379 / NBRC 101784 / NCIMB 13414 / VKM Ac-1990 / NM-1</strain>
    </source>
</reference>
<name>F5XDY3_MICPN</name>
<dbReference type="KEGG" id="mph:MLP_21420"/>
<evidence type="ECO:0000313" key="2">
    <source>
        <dbReference type="Proteomes" id="UP000007947"/>
    </source>
</evidence>
<dbReference type="Proteomes" id="UP000007947">
    <property type="component" value="Chromosome"/>
</dbReference>
<sequence length="84" mass="8314">MVPAEGGAALTVPEPGVGEAGADSVAALEGPGLEGAALVGAGVPDCSGSAEPEQLVRAAIAAIEVRTETADLTNMRDWMGIREL</sequence>
<dbReference type="AlphaFoldDB" id="F5XDY3"/>